<dbReference type="STRING" id="246194.CHY_1823"/>
<organism evidence="1 2">
    <name type="scientific">Carboxydothermus hydrogenoformans (strain ATCC BAA-161 / DSM 6008 / Z-2901)</name>
    <dbReference type="NCBI Taxonomy" id="246194"/>
    <lineage>
        <taxon>Bacteria</taxon>
        <taxon>Bacillati</taxon>
        <taxon>Bacillota</taxon>
        <taxon>Clostridia</taxon>
        <taxon>Thermoanaerobacterales</taxon>
        <taxon>Thermoanaerobacteraceae</taxon>
        <taxon>Carboxydothermus</taxon>
    </lineage>
</organism>
<evidence type="ECO:0000313" key="1">
    <source>
        <dbReference type="EMBL" id="ABB15064.1"/>
    </source>
</evidence>
<protein>
    <submittedName>
        <fullName evidence="1">Uncharacterized protein</fullName>
    </submittedName>
</protein>
<dbReference type="Proteomes" id="UP000002706">
    <property type="component" value="Chromosome"/>
</dbReference>
<accession>Q3AB41</accession>
<evidence type="ECO:0000313" key="2">
    <source>
        <dbReference type="Proteomes" id="UP000002706"/>
    </source>
</evidence>
<name>Q3AB41_CARHZ</name>
<keyword evidence="2" id="KW-1185">Reference proteome</keyword>
<proteinExistence type="predicted"/>
<dbReference type="InParanoid" id="Q3AB41"/>
<dbReference type="HOGENOM" id="CLU_3395705_0_0_9"/>
<dbReference type="KEGG" id="chy:CHY_1823"/>
<dbReference type="AlphaFoldDB" id="Q3AB41"/>
<reference evidence="1 2" key="1">
    <citation type="journal article" date="2005" name="PLoS Genet.">
        <title>Life in hot carbon monoxide: the complete genome sequence of Carboxydothermus hydrogenoformans Z-2901.</title>
        <authorList>
            <person name="Wu M."/>
            <person name="Ren Q."/>
            <person name="Durkin A.S."/>
            <person name="Daugherty S.C."/>
            <person name="Brinkac L.M."/>
            <person name="Dodson R.J."/>
            <person name="Madupu R."/>
            <person name="Sullivan S.A."/>
            <person name="Kolonay J.F."/>
            <person name="Haft D.H."/>
            <person name="Nelson W.C."/>
            <person name="Tallon L.J."/>
            <person name="Jones K.M."/>
            <person name="Ulrich L.E."/>
            <person name="Gonzalez J.M."/>
            <person name="Zhulin I.B."/>
            <person name="Robb F.T."/>
            <person name="Eisen J.A."/>
        </authorList>
    </citation>
    <scope>NUCLEOTIDE SEQUENCE [LARGE SCALE GENOMIC DNA]</scope>
    <source>
        <strain evidence="2">ATCC BAA-161 / DSM 6008 / Z-2901</strain>
    </source>
</reference>
<gene>
    <name evidence="1" type="ordered locus">CHY_1823</name>
</gene>
<sequence length="31" mass="3615">MLTKLLRVFRIAQPKNILPLDEAKKIHLEGE</sequence>
<dbReference type="EMBL" id="CP000141">
    <property type="protein sequence ID" value="ABB15064.1"/>
    <property type="molecule type" value="Genomic_DNA"/>
</dbReference>